<protein>
    <submittedName>
        <fullName evidence="1">Uncharacterized protein</fullName>
    </submittedName>
</protein>
<evidence type="ECO:0000313" key="2">
    <source>
        <dbReference type="Proteomes" id="UP000499080"/>
    </source>
</evidence>
<reference evidence="1 2" key="1">
    <citation type="journal article" date="2019" name="Sci. Rep.">
        <title>Orb-weaving spider Araneus ventricosus genome elucidates the spidroin gene catalogue.</title>
        <authorList>
            <person name="Kono N."/>
            <person name="Nakamura H."/>
            <person name="Ohtoshi R."/>
            <person name="Moran D.A.P."/>
            <person name="Shinohara A."/>
            <person name="Yoshida Y."/>
            <person name="Fujiwara M."/>
            <person name="Mori M."/>
            <person name="Tomita M."/>
            <person name="Arakawa K."/>
        </authorList>
    </citation>
    <scope>NUCLEOTIDE SEQUENCE [LARGE SCALE GENOMIC DNA]</scope>
</reference>
<sequence>MLVNPFEGFLHRKGNVPGVIDHGNGFIPDCCIVRDHNRSEDLIPISLRSQCSIPDDVQVGAAIDKHTGPDHNSPPPNQTLSCTNGRLLRVPRSLQMIIHLLSGFTLKRDSSVNSTSLHSARPHLRCSWAHLLRAARWPAGNETQTIGPRA</sequence>
<dbReference type="Proteomes" id="UP000499080">
    <property type="component" value="Unassembled WGS sequence"/>
</dbReference>
<dbReference type="AlphaFoldDB" id="A0A4Y2BXW6"/>
<evidence type="ECO:0000313" key="1">
    <source>
        <dbReference type="EMBL" id="GBL96619.1"/>
    </source>
</evidence>
<keyword evidence="2" id="KW-1185">Reference proteome</keyword>
<proteinExistence type="predicted"/>
<comment type="caution">
    <text evidence="1">The sequence shown here is derived from an EMBL/GenBank/DDBJ whole genome shotgun (WGS) entry which is preliminary data.</text>
</comment>
<organism evidence="1 2">
    <name type="scientific">Araneus ventricosus</name>
    <name type="common">Orbweaver spider</name>
    <name type="synonym">Epeira ventricosa</name>
    <dbReference type="NCBI Taxonomy" id="182803"/>
    <lineage>
        <taxon>Eukaryota</taxon>
        <taxon>Metazoa</taxon>
        <taxon>Ecdysozoa</taxon>
        <taxon>Arthropoda</taxon>
        <taxon>Chelicerata</taxon>
        <taxon>Arachnida</taxon>
        <taxon>Araneae</taxon>
        <taxon>Araneomorphae</taxon>
        <taxon>Entelegynae</taxon>
        <taxon>Araneoidea</taxon>
        <taxon>Araneidae</taxon>
        <taxon>Araneus</taxon>
    </lineage>
</organism>
<dbReference type="EMBL" id="BGPR01000122">
    <property type="protein sequence ID" value="GBL96619.1"/>
    <property type="molecule type" value="Genomic_DNA"/>
</dbReference>
<name>A0A4Y2BXW6_ARAVE</name>
<gene>
    <name evidence="1" type="ORF">AVEN_207786_1</name>
</gene>
<accession>A0A4Y2BXW6</accession>